<keyword evidence="2" id="KW-0285">Flavoprotein</keyword>
<evidence type="ECO:0000313" key="5">
    <source>
        <dbReference type="EMBL" id="ESZ97240.1"/>
    </source>
</evidence>
<comment type="similarity">
    <text evidence="1">Belongs to the class-II pyridine nucleotide-disulfide oxidoreductase family.</text>
</comment>
<dbReference type="GO" id="GO:0016491">
    <property type="term" value="F:oxidoreductase activity"/>
    <property type="evidence" value="ECO:0007669"/>
    <property type="project" value="UniProtKB-KW"/>
</dbReference>
<dbReference type="Proteomes" id="UP000019487">
    <property type="component" value="Unassembled WGS sequence"/>
</dbReference>
<dbReference type="InterPro" id="IPR036188">
    <property type="entry name" value="FAD/NAD-bd_sf"/>
</dbReference>
<dbReference type="AlphaFoldDB" id="W9CRW1"/>
<evidence type="ECO:0000259" key="4">
    <source>
        <dbReference type="Pfam" id="PF07992"/>
    </source>
</evidence>
<dbReference type="GO" id="GO:0097237">
    <property type="term" value="P:cellular response to toxic substance"/>
    <property type="evidence" value="ECO:0007669"/>
    <property type="project" value="UniProtKB-ARBA"/>
</dbReference>
<dbReference type="SUPFAM" id="SSF51905">
    <property type="entry name" value="FAD/NAD(P)-binding domain"/>
    <property type="match status" value="1"/>
</dbReference>
<proteinExistence type="inferred from homology"/>
<feature type="domain" description="FAD/NAD(P)-binding" evidence="4">
    <location>
        <begin position="5"/>
        <end position="133"/>
    </location>
</feature>
<dbReference type="EMBL" id="AYSA01000095">
    <property type="protein sequence ID" value="ESZ97240.1"/>
    <property type="molecule type" value="Genomic_DNA"/>
</dbReference>
<dbReference type="Pfam" id="PF07992">
    <property type="entry name" value="Pyr_redox_2"/>
    <property type="match status" value="1"/>
</dbReference>
<name>W9CRW1_SCLBF</name>
<keyword evidence="6" id="KW-1185">Reference proteome</keyword>
<evidence type="ECO:0000256" key="2">
    <source>
        <dbReference type="ARBA" id="ARBA00022630"/>
    </source>
</evidence>
<comment type="caution">
    <text evidence="5">The sequence shown here is derived from an EMBL/GenBank/DDBJ whole genome shotgun (WGS) entry which is preliminary data.</text>
</comment>
<dbReference type="OrthoDB" id="10260355at2759"/>
<evidence type="ECO:0000256" key="3">
    <source>
        <dbReference type="ARBA" id="ARBA00023002"/>
    </source>
</evidence>
<protein>
    <submittedName>
        <fullName evidence="5">Thioredoxin reductase GliT</fullName>
    </submittedName>
</protein>
<sequence length="201" mass="22434">MPTPFDILIIGGGPAGLSTASSIVRQSHPTLIIDSGKYCNDNRYMHTIPTWDHAPAGDFRAAARKDFDRYNTVQFEDREVSTVKKIESGSFQVTCTNGMIFEGHKFVLATGVVDVLPMIEGYAECWAMGIFHCLYCHGWEERDVLSSGILAEGEIANVIISLHVARQALRLSRKTTIYKLGNQQLAYIKLTREPRTAVLKR</sequence>
<evidence type="ECO:0000256" key="1">
    <source>
        <dbReference type="ARBA" id="ARBA00009333"/>
    </source>
</evidence>
<keyword evidence="3" id="KW-0560">Oxidoreductase</keyword>
<dbReference type="STRING" id="1432307.W9CRW1"/>
<dbReference type="InterPro" id="IPR050097">
    <property type="entry name" value="Ferredoxin-NADP_redctase_2"/>
</dbReference>
<reference evidence="5 6" key="1">
    <citation type="journal article" date="2014" name="Genome Announc.">
        <title>Draft genome sequence of Sclerotinia borealis, a psychrophilic plant pathogenic fungus.</title>
        <authorList>
            <person name="Mardanov A.V."/>
            <person name="Beletsky A.V."/>
            <person name="Kadnikov V.V."/>
            <person name="Ignatov A.N."/>
            <person name="Ravin N.V."/>
        </authorList>
    </citation>
    <scope>NUCLEOTIDE SEQUENCE [LARGE SCALE GENOMIC DNA]</scope>
    <source>
        <strain evidence="6">F-4157</strain>
    </source>
</reference>
<dbReference type="PRINTS" id="PR00469">
    <property type="entry name" value="PNDRDTASEII"/>
</dbReference>
<dbReference type="InterPro" id="IPR023753">
    <property type="entry name" value="FAD/NAD-binding_dom"/>
</dbReference>
<dbReference type="PANTHER" id="PTHR48105">
    <property type="entry name" value="THIOREDOXIN REDUCTASE 1-RELATED-RELATED"/>
    <property type="match status" value="1"/>
</dbReference>
<gene>
    <name evidence="5" type="ORF">SBOR_2363</name>
</gene>
<dbReference type="Gene3D" id="3.50.50.60">
    <property type="entry name" value="FAD/NAD(P)-binding domain"/>
    <property type="match status" value="2"/>
</dbReference>
<accession>W9CRW1</accession>
<organism evidence="5 6">
    <name type="scientific">Sclerotinia borealis (strain F-4128)</name>
    <dbReference type="NCBI Taxonomy" id="1432307"/>
    <lineage>
        <taxon>Eukaryota</taxon>
        <taxon>Fungi</taxon>
        <taxon>Dikarya</taxon>
        <taxon>Ascomycota</taxon>
        <taxon>Pezizomycotina</taxon>
        <taxon>Leotiomycetes</taxon>
        <taxon>Helotiales</taxon>
        <taxon>Sclerotiniaceae</taxon>
        <taxon>Sclerotinia</taxon>
    </lineage>
</organism>
<dbReference type="HOGENOM" id="CLU_130412_0_0_1"/>
<evidence type="ECO:0000313" key="6">
    <source>
        <dbReference type="Proteomes" id="UP000019487"/>
    </source>
</evidence>